<organism evidence="1 2">
    <name type="scientific">Aquirufa antheringensis</name>
    <dbReference type="NCBI Taxonomy" id="2516559"/>
    <lineage>
        <taxon>Bacteria</taxon>
        <taxon>Pseudomonadati</taxon>
        <taxon>Bacteroidota</taxon>
        <taxon>Cytophagia</taxon>
        <taxon>Cytophagales</taxon>
        <taxon>Flectobacillaceae</taxon>
        <taxon>Aquirufa</taxon>
    </lineage>
</organism>
<dbReference type="SUPFAM" id="SSF53335">
    <property type="entry name" value="S-adenosyl-L-methionine-dependent methyltransferases"/>
    <property type="match status" value="1"/>
</dbReference>
<comment type="caution">
    <text evidence="1">The sequence shown here is derived from an EMBL/GenBank/DDBJ whole genome shotgun (WGS) entry which is preliminary data.</text>
</comment>
<dbReference type="PANTHER" id="PTHR43861">
    <property type="entry name" value="TRANS-ACONITATE 2-METHYLTRANSFERASE-RELATED"/>
    <property type="match status" value="1"/>
</dbReference>
<sequence>MEEKEWFSTWFDSPYYHILYAKRDEQEAADFIASLLQKLHLAPGSRVLDAACGKGRHAITLQQLGFSVDAFDLSPANIEAAQAFENKDLLFFVHDLREPLPLANRYDAIFNFFTSFGYFDDQQDNQKAFNTFAGGLKEDGLLVLDFFNPSFVLANLVPAETIERAGISFQIKRWSDAGYLYKSIDFSDQGKAFSFVEKVELVAKNDFISYAAQAGLRLVDLKGDYALSSFDEKESPRMIFTWAKKSN</sequence>
<dbReference type="OrthoDB" id="9811589at2"/>
<keyword evidence="1" id="KW-0489">Methyltransferase</keyword>
<name>A0A4Q9BGT8_9BACT</name>
<reference evidence="1 2" key="1">
    <citation type="submission" date="2019-02" db="EMBL/GenBank/DDBJ databases">
        <title>Genome of a new Bacteroidetes strain.</title>
        <authorList>
            <person name="Pitt A."/>
        </authorList>
    </citation>
    <scope>NUCLEOTIDE SEQUENCE [LARGE SCALE GENOMIC DNA]</scope>
    <source>
        <strain evidence="1 2">103A-SOEBACH</strain>
    </source>
</reference>
<dbReference type="Gene3D" id="2.20.25.110">
    <property type="entry name" value="S-adenosyl-L-methionine-dependent methyltransferases"/>
    <property type="match status" value="1"/>
</dbReference>
<protein>
    <submittedName>
        <fullName evidence="1">Class I SAM-dependent methyltransferase</fullName>
    </submittedName>
</protein>
<dbReference type="InterPro" id="IPR029063">
    <property type="entry name" value="SAM-dependent_MTases_sf"/>
</dbReference>
<evidence type="ECO:0000313" key="2">
    <source>
        <dbReference type="Proteomes" id="UP000293583"/>
    </source>
</evidence>
<dbReference type="CDD" id="cd02440">
    <property type="entry name" value="AdoMet_MTases"/>
    <property type="match status" value="1"/>
</dbReference>
<gene>
    <name evidence="1" type="ORF">EWU20_02705</name>
</gene>
<dbReference type="EMBL" id="SEWY01000001">
    <property type="protein sequence ID" value="TBH75510.1"/>
    <property type="molecule type" value="Genomic_DNA"/>
</dbReference>
<keyword evidence="2" id="KW-1185">Reference proteome</keyword>
<dbReference type="RefSeq" id="WP_130922630.1">
    <property type="nucleotide sequence ID" value="NZ_JAANOL010000005.1"/>
</dbReference>
<dbReference type="GO" id="GO:0032259">
    <property type="term" value="P:methylation"/>
    <property type="evidence" value="ECO:0007669"/>
    <property type="project" value="UniProtKB-KW"/>
</dbReference>
<evidence type="ECO:0000313" key="1">
    <source>
        <dbReference type="EMBL" id="TBH75510.1"/>
    </source>
</evidence>
<proteinExistence type="predicted"/>
<dbReference type="Pfam" id="PF13489">
    <property type="entry name" value="Methyltransf_23"/>
    <property type="match status" value="1"/>
</dbReference>
<dbReference type="AlphaFoldDB" id="A0A4Q9BGT8"/>
<accession>A0A4Q9BGT8</accession>
<dbReference type="Proteomes" id="UP000293583">
    <property type="component" value="Unassembled WGS sequence"/>
</dbReference>
<keyword evidence="1" id="KW-0808">Transferase</keyword>
<dbReference type="Gene3D" id="3.40.50.150">
    <property type="entry name" value="Vaccinia Virus protein VP39"/>
    <property type="match status" value="1"/>
</dbReference>
<dbReference type="GO" id="GO:0008168">
    <property type="term" value="F:methyltransferase activity"/>
    <property type="evidence" value="ECO:0007669"/>
    <property type="project" value="UniProtKB-KW"/>
</dbReference>